<reference evidence="3 4" key="1">
    <citation type="submission" date="2021-08" db="EMBL/GenBank/DDBJ databases">
        <title>FDA dAtabase for Regulatory Grade micrObial Sequences (FDA-ARGOS): Supporting development and validation of Infectious Disease Dx tests.</title>
        <authorList>
            <person name="Sproer C."/>
            <person name="Gronow S."/>
            <person name="Severitt S."/>
            <person name="Schroder I."/>
            <person name="Tallon L."/>
            <person name="Sadzewicz L."/>
            <person name="Zhao X."/>
            <person name="Boylan J."/>
            <person name="Ott S."/>
            <person name="Bowen H."/>
            <person name="Vavikolanu K."/>
            <person name="Hazen T."/>
            <person name="Aluvathingal J."/>
            <person name="Nadendla S."/>
            <person name="Lowell S."/>
            <person name="Myers T."/>
            <person name="Yan Y."/>
            <person name="Sichtig H."/>
        </authorList>
    </citation>
    <scope>NUCLEOTIDE SEQUENCE [LARGE SCALE GENOMIC DNA]</scope>
    <source>
        <strain evidence="3 4">FDAARGOS_1460</strain>
    </source>
</reference>
<gene>
    <name evidence="3" type="ORF">K8P03_05685</name>
</gene>
<dbReference type="PANTHER" id="PTHR43686">
    <property type="entry name" value="SULFURTRANSFERASE-RELATED"/>
    <property type="match status" value="1"/>
</dbReference>
<dbReference type="Pfam" id="PF01171">
    <property type="entry name" value="ATP_bind_3"/>
    <property type="match status" value="1"/>
</dbReference>
<dbReference type="PIRSF" id="PIRSF004976">
    <property type="entry name" value="ATPase_YdaO"/>
    <property type="match status" value="1"/>
</dbReference>
<dbReference type="Proteomes" id="UP000734271">
    <property type="component" value="Unassembled WGS sequence"/>
</dbReference>
<dbReference type="InterPro" id="IPR014729">
    <property type="entry name" value="Rossmann-like_a/b/a_fold"/>
</dbReference>
<protein>
    <submittedName>
        <fullName evidence="3">tRNA 2-thiocytidine(32) synthetase TtcA</fullName>
    </submittedName>
</protein>
<keyword evidence="4" id="KW-1185">Reference proteome</keyword>
<evidence type="ECO:0000313" key="3">
    <source>
        <dbReference type="EMBL" id="MBZ2386769.1"/>
    </source>
</evidence>
<dbReference type="EMBL" id="JAIPME010000002">
    <property type="protein sequence ID" value="MBZ2386769.1"/>
    <property type="molecule type" value="Genomic_DNA"/>
</dbReference>
<name>A0ABS7SZ21_9FIRM</name>
<keyword evidence="1" id="KW-0808">Transferase</keyword>
<dbReference type="CDD" id="cd24138">
    <property type="entry name" value="TtcA-like"/>
    <property type="match status" value="1"/>
</dbReference>
<dbReference type="Gene3D" id="3.40.50.620">
    <property type="entry name" value="HUPs"/>
    <property type="match status" value="1"/>
</dbReference>
<sequence length="270" mass="31155">MTDIKEIEKSLIKKYRKELWSPFIKAVKEFNLIEEGDKVGVAISGGKDSLILAKLIEELHKHSPVKFDVEYLCMNPGYDEENLNLLKENLAYLKIPAKIYDSRVFDISETLADGGNPCYLCARMRRGFLYAKAKELGCNKLALGHHLNDVIETIMINVLYAGNYKTMKPKLTAQNFDDMLLIRPLYYLREDDIIRWRDFAELRALDCACTVTKSSESHTRKKVKELIADLRKDNPNVEMSILRSSENVNCDMVLAYQIKGEKHSFMEEFK</sequence>
<organism evidence="3 4">
    <name type="scientific">Anaerococcus murdochii</name>
    <dbReference type="NCBI Taxonomy" id="411577"/>
    <lineage>
        <taxon>Bacteria</taxon>
        <taxon>Bacillati</taxon>
        <taxon>Bacillota</taxon>
        <taxon>Tissierellia</taxon>
        <taxon>Tissierellales</taxon>
        <taxon>Peptoniphilaceae</taxon>
        <taxon>Anaerococcus</taxon>
    </lineage>
</organism>
<dbReference type="SUPFAM" id="SSF52402">
    <property type="entry name" value="Adenine nucleotide alpha hydrolases-like"/>
    <property type="match status" value="1"/>
</dbReference>
<evidence type="ECO:0000259" key="2">
    <source>
        <dbReference type="Pfam" id="PF01171"/>
    </source>
</evidence>
<dbReference type="InterPro" id="IPR035107">
    <property type="entry name" value="tRNA_thiolation_TtcA_Ctu1"/>
</dbReference>
<feature type="domain" description="tRNA(Ile)-lysidine/2-thiocytidine synthase N-terminal" evidence="2">
    <location>
        <begin position="39"/>
        <end position="201"/>
    </location>
</feature>
<proteinExistence type="predicted"/>
<dbReference type="InterPro" id="IPR011063">
    <property type="entry name" value="TilS/TtcA_N"/>
</dbReference>
<accession>A0ABS7SZ21</accession>
<dbReference type="RefSeq" id="WP_223419190.1">
    <property type="nucleotide sequence ID" value="NZ_JAIPME010000002.1"/>
</dbReference>
<evidence type="ECO:0000313" key="4">
    <source>
        <dbReference type="Proteomes" id="UP000734271"/>
    </source>
</evidence>
<evidence type="ECO:0000256" key="1">
    <source>
        <dbReference type="ARBA" id="ARBA00022679"/>
    </source>
</evidence>
<comment type="caution">
    <text evidence="3">The sequence shown here is derived from an EMBL/GenBank/DDBJ whole genome shotgun (WGS) entry which is preliminary data.</text>
</comment>
<dbReference type="PANTHER" id="PTHR43686:SF1">
    <property type="entry name" value="AMINOTRAN_5 DOMAIN-CONTAINING PROTEIN"/>
    <property type="match status" value="1"/>
</dbReference>